<dbReference type="Proteomes" id="UP000177798">
    <property type="component" value="Chromosome 1"/>
</dbReference>
<evidence type="ECO:0000256" key="1">
    <source>
        <dbReference type="SAM" id="MobiDB-lite"/>
    </source>
</evidence>
<dbReference type="RefSeq" id="XP_001597010.1">
    <property type="nucleotide sequence ID" value="XM_001596960.1"/>
</dbReference>
<evidence type="ECO:0000313" key="3">
    <source>
        <dbReference type="Proteomes" id="UP000177798"/>
    </source>
</evidence>
<dbReference type="OrthoDB" id="5377039at2759"/>
<accession>A0A1D9PUB8</accession>
<organism evidence="2 3">
    <name type="scientific">Sclerotinia sclerotiorum (strain ATCC 18683 / 1980 / Ss-1)</name>
    <name type="common">White mold</name>
    <name type="synonym">Whetzelinia sclerotiorum</name>
    <dbReference type="NCBI Taxonomy" id="665079"/>
    <lineage>
        <taxon>Eukaryota</taxon>
        <taxon>Fungi</taxon>
        <taxon>Dikarya</taxon>
        <taxon>Ascomycota</taxon>
        <taxon>Pezizomycotina</taxon>
        <taxon>Leotiomycetes</taxon>
        <taxon>Helotiales</taxon>
        <taxon>Sclerotiniaceae</taxon>
        <taxon>Sclerotinia</taxon>
    </lineage>
</organism>
<feature type="compositionally biased region" description="Basic and acidic residues" evidence="1">
    <location>
        <begin position="21"/>
        <end position="35"/>
    </location>
</feature>
<feature type="compositionally biased region" description="Polar residues" evidence="1">
    <location>
        <begin position="1"/>
        <end position="20"/>
    </location>
</feature>
<dbReference type="OMA" id="DHEMEAP"/>
<feature type="region of interest" description="Disordered" evidence="1">
    <location>
        <begin position="1"/>
        <end position="85"/>
    </location>
</feature>
<dbReference type="KEGG" id="ssl:SS1G_01203"/>
<protein>
    <submittedName>
        <fullName evidence="2">Uncharacterized protein</fullName>
    </submittedName>
</protein>
<sequence>MSAQESAADQQPPASSTDAELSSHQEPHQESHQEDLMMEAPDSPPDLYANNHSFSDTPATTPSKSAAPQDKINHGSPGSSWSSKKFREEYDRAWDALVDKNWDGKKYGDPLVKN</sequence>
<reference evidence="3" key="1">
    <citation type="journal article" date="2017" name="Genome Biol. Evol.">
        <title>The complete genome sequence of the phytopathogenic fungus Sclerotinia sclerotiorum reveals insights into the genome architecture of broad host range pathogens.</title>
        <authorList>
            <person name="Derbyshire M."/>
            <person name="Denton-Giles M."/>
            <person name="Hegedus D."/>
            <person name="Seifbarghy S."/>
            <person name="Rollins J."/>
            <person name="van Kan J."/>
            <person name="Seidl M.F."/>
            <person name="Faino L."/>
            <person name="Mbengue M."/>
            <person name="Navaud O."/>
            <person name="Raffaele S."/>
            <person name="Hammond-Kosack K."/>
            <person name="Heard S."/>
            <person name="Oliver R."/>
        </authorList>
    </citation>
    <scope>NUCLEOTIDE SEQUENCE [LARGE SCALE GENOMIC DNA]</scope>
    <source>
        <strain evidence="3">ATCC 18683 / 1980 / Ss-1</strain>
    </source>
</reference>
<dbReference type="VEuPathDB" id="FungiDB:sscle_01g010570"/>
<gene>
    <name evidence="2" type="ORF">sscle_01g010570</name>
</gene>
<feature type="compositionally biased region" description="Polar residues" evidence="1">
    <location>
        <begin position="50"/>
        <end position="66"/>
    </location>
</feature>
<dbReference type="AlphaFoldDB" id="A0A1D9PUB8"/>
<dbReference type="EMBL" id="CP017814">
    <property type="protein sequence ID" value="APA06287.1"/>
    <property type="molecule type" value="Genomic_DNA"/>
</dbReference>
<evidence type="ECO:0000313" key="2">
    <source>
        <dbReference type="EMBL" id="APA06287.1"/>
    </source>
</evidence>
<proteinExistence type="predicted"/>
<name>A0A1D9PUB8_SCLS1</name>